<dbReference type="SUPFAM" id="SSF56219">
    <property type="entry name" value="DNase I-like"/>
    <property type="match status" value="1"/>
</dbReference>
<evidence type="ECO:0008006" key="3">
    <source>
        <dbReference type="Google" id="ProtNLM"/>
    </source>
</evidence>
<organism evidence="1 2">
    <name type="scientific">Anabas testudineus</name>
    <name type="common">Climbing perch</name>
    <name type="synonym">Anthias testudineus</name>
    <dbReference type="NCBI Taxonomy" id="64144"/>
    <lineage>
        <taxon>Eukaryota</taxon>
        <taxon>Metazoa</taxon>
        <taxon>Chordata</taxon>
        <taxon>Craniata</taxon>
        <taxon>Vertebrata</taxon>
        <taxon>Euteleostomi</taxon>
        <taxon>Actinopterygii</taxon>
        <taxon>Neopterygii</taxon>
        <taxon>Teleostei</taxon>
        <taxon>Neoteleostei</taxon>
        <taxon>Acanthomorphata</taxon>
        <taxon>Anabantaria</taxon>
        <taxon>Anabantiformes</taxon>
        <taxon>Anabantoidei</taxon>
        <taxon>Anabantidae</taxon>
        <taxon>Anabas</taxon>
    </lineage>
</organism>
<dbReference type="InterPro" id="IPR036691">
    <property type="entry name" value="Endo/exonu/phosph_ase_sf"/>
</dbReference>
<accession>A0A7N6BPG2</accession>
<dbReference type="Ensembl" id="ENSATET00000047923.1">
    <property type="protein sequence ID" value="ENSATEP00000065442.1"/>
    <property type="gene ID" value="ENSATEG00000029617.1"/>
</dbReference>
<sequence length="140" mass="16621">LWSSADGVGIFFKTHDVEIIRRRDVIPGRLLMVDCFYKGDKYRVVNVYTSPTRTQKMQLFKRMKELLFVGYNLILCGDFNTVTEENDRCSSVSFKLSREAQLNILVKSDIKIWEILRHRMRDFFKFKSKELNLKMLITIN</sequence>
<evidence type="ECO:0000313" key="2">
    <source>
        <dbReference type="Proteomes" id="UP000265040"/>
    </source>
</evidence>
<reference evidence="1" key="3">
    <citation type="submission" date="2025-09" db="UniProtKB">
        <authorList>
            <consortium name="Ensembl"/>
        </authorList>
    </citation>
    <scope>IDENTIFICATION</scope>
</reference>
<reference evidence="1" key="2">
    <citation type="submission" date="2025-08" db="UniProtKB">
        <authorList>
            <consortium name="Ensembl"/>
        </authorList>
    </citation>
    <scope>IDENTIFICATION</scope>
</reference>
<keyword evidence="2" id="KW-1185">Reference proteome</keyword>
<dbReference type="Proteomes" id="UP000265040">
    <property type="component" value="Chromosome 10"/>
</dbReference>
<reference evidence="1" key="1">
    <citation type="submission" date="2021-04" db="EMBL/GenBank/DDBJ databases">
        <authorList>
            <consortium name="Wellcome Sanger Institute Data Sharing"/>
        </authorList>
    </citation>
    <scope>NUCLEOTIDE SEQUENCE [LARGE SCALE GENOMIC DNA]</scope>
</reference>
<evidence type="ECO:0000313" key="1">
    <source>
        <dbReference type="Ensembl" id="ENSATEP00000065442.1"/>
    </source>
</evidence>
<dbReference type="OrthoDB" id="8905962at2759"/>
<proteinExistence type="predicted"/>
<dbReference type="Gene3D" id="3.60.10.10">
    <property type="entry name" value="Endonuclease/exonuclease/phosphatase"/>
    <property type="match status" value="1"/>
</dbReference>
<name>A0A7N6BPG2_ANATE</name>
<dbReference type="GeneTree" id="ENSGT00990000203914"/>
<dbReference type="AlphaFoldDB" id="A0A7N6BPG2"/>
<protein>
    <recommendedName>
        <fullName evidence="3">Endonuclease/exonuclease/phosphatase domain-containing protein</fullName>
    </recommendedName>
</protein>
<dbReference type="InParanoid" id="A0A7N6BPG2"/>